<organism evidence="1 2">
    <name type="scientific">Trifolium medium</name>
    <dbReference type="NCBI Taxonomy" id="97028"/>
    <lineage>
        <taxon>Eukaryota</taxon>
        <taxon>Viridiplantae</taxon>
        <taxon>Streptophyta</taxon>
        <taxon>Embryophyta</taxon>
        <taxon>Tracheophyta</taxon>
        <taxon>Spermatophyta</taxon>
        <taxon>Magnoliopsida</taxon>
        <taxon>eudicotyledons</taxon>
        <taxon>Gunneridae</taxon>
        <taxon>Pentapetalae</taxon>
        <taxon>rosids</taxon>
        <taxon>fabids</taxon>
        <taxon>Fabales</taxon>
        <taxon>Fabaceae</taxon>
        <taxon>Papilionoideae</taxon>
        <taxon>50 kb inversion clade</taxon>
        <taxon>NPAAA clade</taxon>
        <taxon>Hologalegina</taxon>
        <taxon>IRL clade</taxon>
        <taxon>Trifolieae</taxon>
        <taxon>Trifolium</taxon>
    </lineage>
</organism>
<dbReference type="Proteomes" id="UP000265520">
    <property type="component" value="Unassembled WGS sequence"/>
</dbReference>
<protein>
    <submittedName>
        <fullName evidence="1">Uncharacterized protein</fullName>
    </submittedName>
</protein>
<dbReference type="EMBL" id="LXQA010451144">
    <property type="protein sequence ID" value="MCI52683.1"/>
    <property type="molecule type" value="Genomic_DNA"/>
</dbReference>
<proteinExistence type="predicted"/>
<name>A0A392SV30_9FABA</name>
<evidence type="ECO:0000313" key="1">
    <source>
        <dbReference type="EMBL" id="MCI52683.1"/>
    </source>
</evidence>
<sequence>RLSHPEIGEETEDVKDGEKVGVRPLYIKDGENLQSLVPELLKHIGFLLLPFHRPYHLQAMP</sequence>
<accession>A0A392SV30</accession>
<dbReference type="AlphaFoldDB" id="A0A392SV30"/>
<reference evidence="1 2" key="1">
    <citation type="journal article" date="2018" name="Front. Plant Sci.">
        <title>Red Clover (Trifolium pratense) and Zigzag Clover (T. medium) - A Picture of Genomic Similarities and Differences.</title>
        <authorList>
            <person name="Dluhosova J."/>
            <person name="Istvanek J."/>
            <person name="Nedelnik J."/>
            <person name="Repkova J."/>
        </authorList>
    </citation>
    <scope>NUCLEOTIDE SEQUENCE [LARGE SCALE GENOMIC DNA]</scope>
    <source>
        <strain evidence="2">cv. 10/8</strain>
        <tissue evidence="1">Leaf</tissue>
    </source>
</reference>
<keyword evidence="2" id="KW-1185">Reference proteome</keyword>
<feature type="non-terminal residue" evidence="1">
    <location>
        <position position="1"/>
    </location>
</feature>
<evidence type="ECO:0000313" key="2">
    <source>
        <dbReference type="Proteomes" id="UP000265520"/>
    </source>
</evidence>
<comment type="caution">
    <text evidence="1">The sequence shown here is derived from an EMBL/GenBank/DDBJ whole genome shotgun (WGS) entry which is preliminary data.</text>
</comment>